<dbReference type="EMBL" id="KB446536">
    <property type="protein sequence ID" value="EME47022.1"/>
    <property type="molecule type" value="Genomic_DNA"/>
</dbReference>
<feature type="region of interest" description="Disordered" evidence="3">
    <location>
        <begin position="1"/>
        <end position="22"/>
    </location>
</feature>
<gene>
    <name evidence="5" type="ORF">DOTSEDRAFT_50523</name>
</gene>
<dbReference type="OMA" id="VEANWDE"/>
<reference evidence="6" key="1">
    <citation type="journal article" date="2012" name="PLoS Genet.">
        <title>The genomes of the fungal plant pathogens Cladosporium fulvum and Dothistroma septosporum reveal adaptation to different hosts and lifestyles but also signatures of common ancestry.</title>
        <authorList>
            <person name="de Wit P.J.G.M."/>
            <person name="van der Burgt A."/>
            <person name="Oekmen B."/>
            <person name="Stergiopoulos I."/>
            <person name="Abd-Elsalam K.A."/>
            <person name="Aerts A.L."/>
            <person name="Bahkali A.H."/>
            <person name="Beenen H.G."/>
            <person name="Chettri P."/>
            <person name="Cox M.P."/>
            <person name="Datema E."/>
            <person name="de Vries R.P."/>
            <person name="Dhillon B."/>
            <person name="Ganley A.R."/>
            <person name="Griffiths S.A."/>
            <person name="Guo Y."/>
            <person name="Hamelin R.C."/>
            <person name="Henrissat B."/>
            <person name="Kabir M.S."/>
            <person name="Jashni M.K."/>
            <person name="Kema G."/>
            <person name="Klaubauf S."/>
            <person name="Lapidus A."/>
            <person name="Levasseur A."/>
            <person name="Lindquist E."/>
            <person name="Mehrabi R."/>
            <person name="Ohm R.A."/>
            <person name="Owen T.J."/>
            <person name="Salamov A."/>
            <person name="Schwelm A."/>
            <person name="Schijlen E."/>
            <person name="Sun H."/>
            <person name="van den Burg H.A."/>
            <person name="van Ham R.C.H.J."/>
            <person name="Zhang S."/>
            <person name="Goodwin S.B."/>
            <person name="Grigoriev I.V."/>
            <person name="Collemare J."/>
            <person name="Bradshaw R.E."/>
        </authorList>
    </citation>
    <scope>NUCLEOTIDE SEQUENCE [LARGE SCALE GENOMIC DNA]</scope>
    <source>
        <strain evidence="6">NZE10 / CBS 128990</strain>
    </source>
</reference>
<dbReference type="STRING" id="675120.N1PUG0"/>
<dbReference type="PANTHER" id="PTHR33365">
    <property type="entry name" value="YALI0B05434P"/>
    <property type="match status" value="1"/>
</dbReference>
<keyword evidence="4" id="KW-1133">Transmembrane helix</keyword>
<evidence type="ECO:0000313" key="5">
    <source>
        <dbReference type="EMBL" id="EME47022.1"/>
    </source>
</evidence>
<organism evidence="5 6">
    <name type="scientific">Dothistroma septosporum (strain NZE10 / CBS 128990)</name>
    <name type="common">Red band needle blight fungus</name>
    <name type="synonym">Mycosphaerella pini</name>
    <dbReference type="NCBI Taxonomy" id="675120"/>
    <lineage>
        <taxon>Eukaryota</taxon>
        <taxon>Fungi</taxon>
        <taxon>Dikarya</taxon>
        <taxon>Ascomycota</taxon>
        <taxon>Pezizomycotina</taxon>
        <taxon>Dothideomycetes</taxon>
        <taxon>Dothideomycetidae</taxon>
        <taxon>Mycosphaerellales</taxon>
        <taxon>Mycosphaerellaceae</taxon>
        <taxon>Dothistroma</taxon>
    </lineage>
</organism>
<dbReference type="GO" id="GO:0043386">
    <property type="term" value="P:mycotoxin biosynthetic process"/>
    <property type="evidence" value="ECO:0007669"/>
    <property type="project" value="InterPro"/>
</dbReference>
<dbReference type="AlphaFoldDB" id="N1PUG0"/>
<dbReference type="HOGENOM" id="CLU_077453_0_0_1"/>
<comment type="pathway">
    <text evidence="1">Mycotoxin biosynthesis.</text>
</comment>
<dbReference type="OrthoDB" id="3687641at2759"/>
<dbReference type="Pfam" id="PF11807">
    <property type="entry name" value="UstYa"/>
    <property type="match status" value="1"/>
</dbReference>
<dbReference type="Proteomes" id="UP000016933">
    <property type="component" value="Unassembled WGS sequence"/>
</dbReference>
<name>N1PUG0_DOTSN</name>
<sequence>MDAREQGYKPAPQDSSDSEGDMDHPRSCWARLFRENTALRLWASIIIGFALGAISGQLWRSPEALVLGRAQIYPTELGRLRDELELERPRFEGTALFDADGKAYFKPQNNQYVGQSRAVTDKAWNDLIARRYFFITAEEARDVWGEGYAQYYHVKGMGYIAGLEVLHELHCLEKLRHALLYGSVSTHQVRRHNASAAGDFADYHIDHCLNSLRQSVQCHGDLTPIPLRWWDSLGRPFTDSDQIHTCRNFTKIRDWATRNWPDMPALTAPETAFGQ</sequence>
<feature type="transmembrane region" description="Helical" evidence="4">
    <location>
        <begin position="41"/>
        <end position="59"/>
    </location>
</feature>
<evidence type="ECO:0000256" key="3">
    <source>
        <dbReference type="SAM" id="MobiDB-lite"/>
    </source>
</evidence>
<proteinExistence type="inferred from homology"/>
<reference evidence="5 6" key="2">
    <citation type="journal article" date="2012" name="PLoS Pathog.">
        <title>Diverse lifestyles and strategies of plant pathogenesis encoded in the genomes of eighteen Dothideomycetes fungi.</title>
        <authorList>
            <person name="Ohm R.A."/>
            <person name="Feau N."/>
            <person name="Henrissat B."/>
            <person name="Schoch C.L."/>
            <person name="Horwitz B.A."/>
            <person name="Barry K.W."/>
            <person name="Condon B.J."/>
            <person name="Copeland A.C."/>
            <person name="Dhillon B."/>
            <person name="Glaser F."/>
            <person name="Hesse C.N."/>
            <person name="Kosti I."/>
            <person name="LaButti K."/>
            <person name="Lindquist E.A."/>
            <person name="Lucas S."/>
            <person name="Salamov A.A."/>
            <person name="Bradshaw R.E."/>
            <person name="Ciuffetti L."/>
            <person name="Hamelin R.C."/>
            <person name="Kema G.H.J."/>
            <person name="Lawrence C."/>
            <person name="Scott J.A."/>
            <person name="Spatafora J.W."/>
            <person name="Turgeon B.G."/>
            <person name="de Wit P.J.G.M."/>
            <person name="Zhong S."/>
            <person name="Goodwin S.B."/>
            <person name="Grigoriev I.V."/>
        </authorList>
    </citation>
    <scope>NUCLEOTIDE SEQUENCE [LARGE SCALE GENOMIC DNA]</scope>
    <source>
        <strain evidence="6">NZE10 / CBS 128990</strain>
    </source>
</reference>
<comment type="similarity">
    <text evidence="2">Belongs to the ustYa family.</text>
</comment>
<evidence type="ECO:0000313" key="6">
    <source>
        <dbReference type="Proteomes" id="UP000016933"/>
    </source>
</evidence>
<keyword evidence="4" id="KW-0812">Transmembrane</keyword>
<accession>N1PUG0</accession>
<evidence type="ECO:0000256" key="1">
    <source>
        <dbReference type="ARBA" id="ARBA00004685"/>
    </source>
</evidence>
<evidence type="ECO:0000256" key="4">
    <source>
        <dbReference type="SAM" id="Phobius"/>
    </source>
</evidence>
<keyword evidence="6" id="KW-1185">Reference proteome</keyword>
<dbReference type="InterPro" id="IPR021765">
    <property type="entry name" value="UstYa-like"/>
</dbReference>
<protein>
    <submittedName>
        <fullName evidence="5">Uncharacterized protein</fullName>
    </submittedName>
</protein>
<dbReference type="eggNOG" id="ENOG502SR2C">
    <property type="taxonomic scope" value="Eukaryota"/>
</dbReference>
<keyword evidence="4" id="KW-0472">Membrane</keyword>
<dbReference type="PANTHER" id="PTHR33365:SF4">
    <property type="entry name" value="CYCLOCHLOROTINE BIOSYNTHESIS PROTEIN O"/>
    <property type="match status" value="1"/>
</dbReference>
<evidence type="ECO:0000256" key="2">
    <source>
        <dbReference type="ARBA" id="ARBA00035112"/>
    </source>
</evidence>